<dbReference type="Pfam" id="PF13391">
    <property type="entry name" value="HNH_2"/>
    <property type="match status" value="1"/>
</dbReference>
<dbReference type="InterPro" id="IPR003615">
    <property type="entry name" value="HNH_nuc"/>
</dbReference>
<reference evidence="4" key="5">
    <citation type="submission" date="2015-06" db="UniProtKB">
        <authorList>
            <consortium name="EnsemblFungi"/>
        </authorList>
    </citation>
    <scope>IDENTIFICATION</scope>
    <source>
        <strain evidence="4">ATCC 64411</strain>
    </source>
</reference>
<reference evidence="3" key="3">
    <citation type="submission" date="2011-03" db="EMBL/GenBank/DDBJ databases">
        <title>Annotation of Magnaporthe poae ATCC 64411.</title>
        <authorList>
            <person name="Ma L.-J."/>
            <person name="Dead R."/>
            <person name="Young S.K."/>
            <person name="Zeng Q."/>
            <person name="Gargeya S."/>
            <person name="Fitzgerald M."/>
            <person name="Haas B."/>
            <person name="Abouelleil A."/>
            <person name="Alvarado L."/>
            <person name="Arachchi H.M."/>
            <person name="Berlin A."/>
            <person name="Brown A."/>
            <person name="Chapman S.B."/>
            <person name="Chen Z."/>
            <person name="Dunbar C."/>
            <person name="Freedman E."/>
            <person name="Gearin G."/>
            <person name="Gellesch M."/>
            <person name="Goldberg J."/>
            <person name="Griggs A."/>
            <person name="Gujja S."/>
            <person name="Heiman D."/>
            <person name="Howarth C."/>
            <person name="Larson L."/>
            <person name="Lui A."/>
            <person name="MacDonald P.J.P."/>
            <person name="Mehta T."/>
            <person name="Montmayeur A."/>
            <person name="Murphy C."/>
            <person name="Neiman D."/>
            <person name="Pearson M."/>
            <person name="Priest M."/>
            <person name="Roberts A."/>
            <person name="Saif S."/>
            <person name="Shea T."/>
            <person name="Shenoy N."/>
            <person name="Sisk P."/>
            <person name="Stolte C."/>
            <person name="Sykes S."/>
            <person name="Yandava C."/>
            <person name="Wortman J."/>
            <person name="Nusbaum C."/>
            <person name="Birren B."/>
        </authorList>
    </citation>
    <scope>NUCLEOTIDE SEQUENCE</scope>
    <source>
        <strain evidence="3">ATCC 64411</strain>
    </source>
</reference>
<dbReference type="Proteomes" id="UP000011715">
    <property type="component" value="Unassembled WGS sequence"/>
</dbReference>
<name>A0A0C4DZ44_MAGP6</name>
<protein>
    <recommendedName>
        <fullName evidence="2">HNH nuclease domain-containing protein</fullName>
    </recommendedName>
</protein>
<organism evidence="4 5">
    <name type="scientific">Magnaporthiopsis poae (strain ATCC 64411 / 73-15)</name>
    <name type="common">Kentucky bluegrass fungus</name>
    <name type="synonym">Magnaporthe poae</name>
    <dbReference type="NCBI Taxonomy" id="644358"/>
    <lineage>
        <taxon>Eukaryota</taxon>
        <taxon>Fungi</taxon>
        <taxon>Dikarya</taxon>
        <taxon>Ascomycota</taxon>
        <taxon>Pezizomycotina</taxon>
        <taxon>Sordariomycetes</taxon>
        <taxon>Sordariomycetidae</taxon>
        <taxon>Magnaporthales</taxon>
        <taxon>Magnaporthaceae</taxon>
        <taxon>Magnaporthiopsis</taxon>
    </lineage>
</organism>
<sequence length="395" mass="45024">MRSRAPPNEPGAIPSSYISWASQENICFAHPGYDGDFSSFVFLSLPRLDDGGVCYDTAITACGIIACNQWSGFFSVDKSGQRRVERPVDGILRDDEYYFHLPTSGAEPYPVVPRFSDWSFPHRNMPANWTSLQLQTSERLQDVAVNQRPPFCVATKYAHGVDVIHLVPTAEREWWSQNRMDLYGNQEALYYSSSGQDTPANLLPLRTDLHRVFDERQLCFVPKEVEEDDSTKRLRLLIHVVVRCRGGEIGGLWHNRSLHGVPPGLSKQCLFARFAYTILNPTVSSASFISGALMPLRLYVRNPETGIPAAKMHSPAECRKLMRHARSRSPRKRSVAPQDNDGDDEKTTVNSPEVSEYHKFVVESDDEPRRGRSRKRHFEAGDYDEDSRSWRLRRY</sequence>
<dbReference type="OrthoDB" id="4573675at2759"/>
<dbReference type="EMBL" id="ADBL01001263">
    <property type="status" value="NOT_ANNOTATED_CDS"/>
    <property type="molecule type" value="Genomic_DNA"/>
</dbReference>
<dbReference type="eggNOG" id="ENOG502S5NF">
    <property type="taxonomic scope" value="Eukaryota"/>
</dbReference>
<feature type="compositionally biased region" description="Basic and acidic residues" evidence="1">
    <location>
        <begin position="355"/>
        <end position="370"/>
    </location>
</feature>
<proteinExistence type="predicted"/>
<evidence type="ECO:0000313" key="3">
    <source>
        <dbReference type="EMBL" id="KLU86319.1"/>
    </source>
</evidence>
<feature type="compositionally biased region" description="Basic residues" evidence="1">
    <location>
        <begin position="323"/>
        <end position="334"/>
    </location>
</feature>
<evidence type="ECO:0000313" key="5">
    <source>
        <dbReference type="Proteomes" id="UP000011715"/>
    </source>
</evidence>
<reference evidence="3" key="2">
    <citation type="submission" date="2010-05" db="EMBL/GenBank/DDBJ databases">
        <title>The Genome Sequence of Magnaporthe poae strain ATCC 64411.</title>
        <authorList>
            <consortium name="The Broad Institute Genome Sequencing Platform"/>
            <consortium name="Broad Institute Genome Sequencing Center for Infectious Disease"/>
            <person name="Ma L.-J."/>
            <person name="Dead R."/>
            <person name="Young S."/>
            <person name="Zeng Q."/>
            <person name="Koehrsen M."/>
            <person name="Alvarado L."/>
            <person name="Berlin A."/>
            <person name="Chapman S.B."/>
            <person name="Chen Z."/>
            <person name="Freedman E."/>
            <person name="Gellesch M."/>
            <person name="Goldberg J."/>
            <person name="Griggs A."/>
            <person name="Gujja S."/>
            <person name="Heilman E.R."/>
            <person name="Heiman D."/>
            <person name="Hepburn T."/>
            <person name="Howarth C."/>
            <person name="Jen D."/>
            <person name="Larson L."/>
            <person name="Mehta T."/>
            <person name="Neiman D."/>
            <person name="Pearson M."/>
            <person name="Roberts A."/>
            <person name="Saif S."/>
            <person name="Shea T."/>
            <person name="Shenoy N."/>
            <person name="Sisk P."/>
            <person name="Stolte C."/>
            <person name="Sykes S."/>
            <person name="Walk T."/>
            <person name="White J."/>
            <person name="Yandava C."/>
            <person name="Haas B."/>
            <person name="Nusbaum C."/>
            <person name="Birren B."/>
        </authorList>
    </citation>
    <scope>NUCLEOTIDE SEQUENCE</scope>
    <source>
        <strain evidence="3">ATCC 64411</strain>
    </source>
</reference>
<feature type="domain" description="HNH nuclease" evidence="2">
    <location>
        <begin position="152"/>
        <end position="221"/>
    </location>
</feature>
<evidence type="ECO:0000259" key="2">
    <source>
        <dbReference type="Pfam" id="PF13391"/>
    </source>
</evidence>
<feature type="region of interest" description="Disordered" evidence="1">
    <location>
        <begin position="323"/>
        <end position="395"/>
    </location>
</feature>
<keyword evidence="5" id="KW-1185">Reference proteome</keyword>
<dbReference type="AlphaFoldDB" id="A0A0C4DZ44"/>
<reference evidence="4" key="4">
    <citation type="journal article" date="2015" name="G3 (Bethesda)">
        <title>Genome sequences of three phytopathogenic species of the Magnaporthaceae family of fungi.</title>
        <authorList>
            <person name="Okagaki L.H."/>
            <person name="Nunes C.C."/>
            <person name="Sailsbery J."/>
            <person name="Clay B."/>
            <person name="Brown D."/>
            <person name="John T."/>
            <person name="Oh Y."/>
            <person name="Young N."/>
            <person name="Fitzgerald M."/>
            <person name="Haas B.J."/>
            <person name="Zeng Q."/>
            <person name="Young S."/>
            <person name="Adiconis X."/>
            <person name="Fan L."/>
            <person name="Levin J.Z."/>
            <person name="Mitchell T.K."/>
            <person name="Okubara P.A."/>
            <person name="Farman M.L."/>
            <person name="Kohn L.M."/>
            <person name="Birren B."/>
            <person name="Ma L.-J."/>
            <person name="Dean R.A."/>
        </authorList>
    </citation>
    <scope>NUCLEOTIDE SEQUENCE</scope>
    <source>
        <strain evidence="4">ATCC 64411 / 73-15</strain>
    </source>
</reference>
<dbReference type="EnsemblFungi" id="MAPG_05333T0">
    <property type="protein sequence ID" value="MAPG_05333T0"/>
    <property type="gene ID" value="MAPG_05333"/>
</dbReference>
<dbReference type="EMBL" id="GL876969">
    <property type="protein sequence ID" value="KLU86319.1"/>
    <property type="molecule type" value="Genomic_DNA"/>
</dbReference>
<evidence type="ECO:0000256" key="1">
    <source>
        <dbReference type="SAM" id="MobiDB-lite"/>
    </source>
</evidence>
<accession>A0A0C4DZ44</accession>
<dbReference type="OMA" id="HIAFDKP"/>
<reference evidence="5" key="1">
    <citation type="submission" date="2010-05" db="EMBL/GenBank/DDBJ databases">
        <title>The genome sequence of Magnaporthe poae strain ATCC 64411.</title>
        <authorList>
            <person name="Ma L.-J."/>
            <person name="Dead R."/>
            <person name="Young S."/>
            <person name="Zeng Q."/>
            <person name="Koehrsen M."/>
            <person name="Alvarado L."/>
            <person name="Berlin A."/>
            <person name="Chapman S.B."/>
            <person name="Chen Z."/>
            <person name="Freedman E."/>
            <person name="Gellesch M."/>
            <person name="Goldberg J."/>
            <person name="Griggs A."/>
            <person name="Gujja S."/>
            <person name="Heilman E.R."/>
            <person name="Heiman D."/>
            <person name="Hepburn T."/>
            <person name="Howarth C."/>
            <person name="Jen D."/>
            <person name="Larson L."/>
            <person name="Mehta T."/>
            <person name="Neiman D."/>
            <person name="Pearson M."/>
            <person name="Roberts A."/>
            <person name="Saif S."/>
            <person name="Shea T."/>
            <person name="Shenoy N."/>
            <person name="Sisk P."/>
            <person name="Stolte C."/>
            <person name="Sykes S."/>
            <person name="Walk T."/>
            <person name="White J."/>
            <person name="Yandava C."/>
            <person name="Haas B."/>
            <person name="Nusbaum C."/>
            <person name="Birren B."/>
        </authorList>
    </citation>
    <scope>NUCLEOTIDE SEQUENCE [LARGE SCALE GENOMIC DNA]</scope>
    <source>
        <strain evidence="5">ATCC 64411 / 73-15</strain>
    </source>
</reference>
<evidence type="ECO:0000313" key="4">
    <source>
        <dbReference type="EnsemblFungi" id="MAPG_05333T0"/>
    </source>
</evidence>
<gene>
    <name evidence="3" type="ORF">MAPG_05333</name>
</gene>
<dbReference type="VEuPathDB" id="FungiDB:MAPG_05333"/>